<dbReference type="RefSeq" id="WP_143075690.1">
    <property type="nucleotide sequence ID" value="NZ_FORX01000024.1"/>
</dbReference>
<gene>
    <name evidence="1" type="ORF">SAMN04488082_12422</name>
</gene>
<accession>A0A1I3ZGU8</accession>
<dbReference type="AlphaFoldDB" id="A0A1I3ZGU8"/>
<reference evidence="2" key="1">
    <citation type="submission" date="2016-10" db="EMBL/GenBank/DDBJ databases">
        <authorList>
            <person name="Varghese N."/>
            <person name="Submissions S."/>
        </authorList>
    </citation>
    <scope>NUCLEOTIDE SEQUENCE [LARGE SCALE GENOMIC DNA]</scope>
    <source>
        <strain evidence="2">DSM 5918</strain>
    </source>
</reference>
<dbReference type="Proteomes" id="UP000198635">
    <property type="component" value="Unassembled WGS sequence"/>
</dbReference>
<name>A0A1I3ZGU8_9BACT</name>
<evidence type="ECO:0000313" key="2">
    <source>
        <dbReference type="Proteomes" id="UP000198635"/>
    </source>
</evidence>
<evidence type="ECO:0008006" key="3">
    <source>
        <dbReference type="Google" id="ProtNLM"/>
    </source>
</evidence>
<keyword evidence="2" id="KW-1185">Reference proteome</keyword>
<dbReference type="EMBL" id="FORX01000024">
    <property type="protein sequence ID" value="SFK43348.1"/>
    <property type="molecule type" value="Genomic_DNA"/>
</dbReference>
<sequence length="464" mass="54133">MHSEIEKIEIKGIIGDNINVLVKIEYNKYVFEKIITEIYFLEGEYSFYDDIDNIMLGDEYGDLFIKNQDNDKNNLILKNIVELTSHKNKAIIHSGGFEYSISNDKIKEIEFVHSTITLCPSYSISKKRSSSYSDDGSINYLSSYKEEIKWKSELGDWMALDQYSFIKKEYYKNNAIMSFSKPIVTFTINTQECSLKFILDAIMDEIEDVTSLLSLCNRRSIQWGQIQITPFSRNTTVTCPVIRKYTPHKSYQKNTFSLIDHADLINSGFEVLLKSYKSSNIKNELKNCILFLSLSYLENAIEINFFHSIIALECLCDGLTQIYKKEISIPSSKWKTIESNLKITIESLSSQDEIAKYCERLIKKLPELKRPSVIDKIVFCTNILEIEKDDIWNKLDFNFGLQNALYLRNKLFHMAHCDDVYLLNENTVRIQILTERLILKHLGWPDEKLGTLYSSRLQRINRYQ</sequence>
<proteinExistence type="predicted"/>
<organism evidence="1 2">
    <name type="scientific">Desulfomicrobium apsheronum</name>
    <dbReference type="NCBI Taxonomy" id="52560"/>
    <lineage>
        <taxon>Bacteria</taxon>
        <taxon>Pseudomonadati</taxon>
        <taxon>Thermodesulfobacteriota</taxon>
        <taxon>Desulfovibrionia</taxon>
        <taxon>Desulfovibrionales</taxon>
        <taxon>Desulfomicrobiaceae</taxon>
        <taxon>Desulfomicrobium</taxon>
    </lineage>
</organism>
<evidence type="ECO:0000313" key="1">
    <source>
        <dbReference type="EMBL" id="SFK43348.1"/>
    </source>
</evidence>
<protein>
    <recommendedName>
        <fullName evidence="3">ApeA N-terminal domain-containing protein</fullName>
    </recommendedName>
</protein>
<dbReference type="OrthoDB" id="9816968at2"/>